<protein>
    <submittedName>
        <fullName evidence="1">Uncharacterized protein</fullName>
    </submittedName>
</protein>
<dbReference type="AlphaFoldDB" id="A0A8D8Z3H2"/>
<organism evidence="1">
    <name type="scientific">Cacopsylla melanoneura</name>
    <dbReference type="NCBI Taxonomy" id="428564"/>
    <lineage>
        <taxon>Eukaryota</taxon>
        <taxon>Metazoa</taxon>
        <taxon>Ecdysozoa</taxon>
        <taxon>Arthropoda</taxon>
        <taxon>Hexapoda</taxon>
        <taxon>Insecta</taxon>
        <taxon>Pterygota</taxon>
        <taxon>Neoptera</taxon>
        <taxon>Paraneoptera</taxon>
        <taxon>Hemiptera</taxon>
        <taxon>Sternorrhyncha</taxon>
        <taxon>Psylloidea</taxon>
        <taxon>Psyllidae</taxon>
        <taxon>Psyllinae</taxon>
        <taxon>Cacopsylla</taxon>
    </lineage>
</organism>
<sequence>MELPPILSLVTSNILISYTCSFDSLTPSSLILLSLVTNNILIPSIYSLSYDPGWSWTLNKLPSLVIAVIPISLLTEKLKIFISESVRALFLNYPKILSLSI</sequence>
<reference evidence="1" key="1">
    <citation type="submission" date="2021-05" db="EMBL/GenBank/DDBJ databases">
        <authorList>
            <person name="Alioto T."/>
            <person name="Alioto T."/>
            <person name="Gomez Garrido J."/>
        </authorList>
    </citation>
    <scope>NUCLEOTIDE SEQUENCE</scope>
</reference>
<name>A0A8D8Z3H2_9HEMI</name>
<accession>A0A8D8Z3H2</accession>
<evidence type="ECO:0000313" key="1">
    <source>
        <dbReference type="EMBL" id="CAG6739749.1"/>
    </source>
</evidence>
<proteinExistence type="predicted"/>
<dbReference type="EMBL" id="HBUF01415201">
    <property type="protein sequence ID" value="CAG6739749.1"/>
    <property type="molecule type" value="Transcribed_RNA"/>
</dbReference>